<name>A0ABX0Y5X7_9ACTN</name>
<feature type="transmembrane region" description="Helical" evidence="10">
    <location>
        <begin position="237"/>
        <end position="257"/>
    </location>
</feature>
<dbReference type="Proteomes" id="UP000722989">
    <property type="component" value="Unassembled WGS sequence"/>
</dbReference>
<dbReference type="PANTHER" id="PTHR34820">
    <property type="entry name" value="INNER MEMBRANE PROTEIN YEBZ"/>
    <property type="match status" value="1"/>
</dbReference>
<dbReference type="InterPro" id="IPR014755">
    <property type="entry name" value="Cu-Rt/internalin_Ig-like"/>
</dbReference>
<dbReference type="InterPro" id="IPR007348">
    <property type="entry name" value="CopC_dom"/>
</dbReference>
<feature type="domain" description="Copper resistance protein D" evidence="12">
    <location>
        <begin position="337"/>
        <end position="428"/>
    </location>
</feature>
<dbReference type="InterPro" id="IPR008457">
    <property type="entry name" value="Cu-R_CopD_dom"/>
</dbReference>
<protein>
    <submittedName>
        <fullName evidence="13">Copper resistance protein CopC/CopD</fullName>
    </submittedName>
</protein>
<keyword evidence="3 10" id="KW-0812">Transmembrane</keyword>
<evidence type="ECO:0000256" key="8">
    <source>
        <dbReference type="ARBA" id="ARBA00023136"/>
    </source>
</evidence>
<feature type="transmembrane region" description="Helical" evidence="10">
    <location>
        <begin position="337"/>
        <end position="360"/>
    </location>
</feature>
<evidence type="ECO:0000256" key="7">
    <source>
        <dbReference type="ARBA" id="ARBA00023008"/>
    </source>
</evidence>
<evidence type="ECO:0000313" key="13">
    <source>
        <dbReference type="EMBL" id="NJC73802.1"/>
    </source>
</evidence>
<keyword evidence="2" id="KW-1003">Cell membrane</keyword>
<feature type="transmembrane region" description="Helical" evidence="10">
    <location>
        <begin position="410"/>
        <end position="431"/>
    </location>
</feature>
<dbReference type="SUPFAM" id="SSF81296">
    <property type="entry name" value="E set domains"/>
    <property type="match status" value="1"/>
</dbReference>
<keyword evidence="6 10" id="KW-1133">Transmembrane helix</keyword>
<proteinExistence type="predicted"/>
<keyword evidence="4" id="KW-0479">Metal-binding</keyword>
<dbReference type="InterPro" id="IPR032694">
    <property type="entry name" value="CopC/D"/>
</dbReference>
<evidence type="ECO:0000256" key="2">
    <source>
        <dbReference type="ARBA" id="ARBA00022475"/>
    </source>
</evidence>
<feature type="transmembrane region" description="Helical" evidence="10">
    <location>
        <begin position="380"/>
        <end position="398"/>
    </location>
</feature>
<dbReference type="Gene3D" id="2.60.40.1220">
    <property type="match status" value="1"/>
</dbReference>
<feature type="transmembrane region" description="Helical" evidence="10">
    <location>
        <begin position="572"/>
        <end position="593"/>
    </location>
</feature>
<dbReference type="InterPro" id="IPR014756">
    <property type="entry name" value="Ig_E-set"/>
</dbReference>
<feature type="transmembrane region" description="Helical" evidence="10">
    <location>
        <begin position="194"/>
        <end position="217"/>
    </location>
</feature>
<dbReference type="RefSeq" id="WP_167928706.1">
    <property type="nucleotide sequence ID" value="NZ_JAATVY010000037.1"/>
</dbReference>
<comment type="subcellular location">
    <subcellularLocation>
        <location evidence="1">Cell membrane</location>
        <topology evidence="1">Multi-pass membrane protein</topology>
    </subcellularLocation>
</comment>
<accession>A0ABX0Y5X7</accession>
<keyword evidence="5" id="KW-0732">Signal</keyword>
<evidence type="ECO:0000256" key="9">
    <source>
        <dbReference type="SAM" id="MobiDB-lite"/>
    </source>
</evidence>
<feature type="transmembrane region" description="Helical" evidence="10">
    <location>
        <begin position="301"/>
        <end position="325"/>
    </location>
</feature>
<keyword evidence="7" id="KW-0186">Copper</keyword>
<evidence type="ECO:0000259" key="11">
    <source>
        <dbReference type="Pfam" id="PF04234"/>
    </source>
</evidence>
<comment type="caution">
    <text evidence="13">The sequence shown here is derived from an EMBL/GenBank/DDBJ whole genome shotgun (WGS) entry which is preliminary data.</text>
</comment>
<keyword evidence="14" id="KW-1185">Reference proteome</keyword>
<dbReference type="Pfam" id="PF05425">
    <property type="entry name" value="CopD"/>
    <property type="match status" value="1"/>
</dbReference>
<evidence type="ECO:0000256" key="5">
    <source>
        <dbReference type="ARBA" id="ARBA00022729"/>
    </source>
</evidence>
<dbReference type="Pfam" id="PF04234">
    <property type="entry name" value="CopC"/>
    <property type="match status" value="1"/>
</dbReference>
<feature type="domain" description="CopC" evidence="11">
    <location>
        <begin position="30"/>
        <end position="134"/>
    </location>
</feature>
<dbReference type="PANTHER" id="PTHR34820:SF4">
    <property type="entry name" value="INNER MEMBRANE PROTEIN YEBZ"/>
    <property type="match status" value="1"/>
</dbReference>
<gene>
    <name evidence="13" type="ORF">HC031_29415</name>
</gene>
<sequence>MRRLLYGWLVAVIAGALLPLTMAPTAASAHAYLARSTPGDGAMLDRAPESLTLSFTEHVELSATRVDIVDGDGRHYTPTSITLAKAATDGAAVASGTETPADVVVGLPKLPANVYHILWSTLSSDDLHTTSGNLVIGVQRSVPAAARAPRPAGPAPLETTLRDLGLLGLSVLFGGAALALLLARRLPDVRRRLLDVAASGGALALVSTPVQLVAQVYAGTGGAGSLLLREAFSGRWLAREVGLLALTAVVLRARAALRSAEPEAAGSTGMLVVGGAGALAAAVGTAMLGHRTTGVMLAATAVHVLAAGAWAGSVVAAALALVPVLRSGDSRSAQVAALLRAFAALAVGAVVSLTITGLLLTGTQVATVDALLTTPYGWMLIAKTVALAVAGLLGLRTARRLRGDGGAVPVRGLLTEATALVVALGLAGGLASAGPARGPRFESTAAVKIAPQVSGQSADLVDTVEVRPNLPGRNVIRITVADTRRPALAPISGVSVFLRSPDGVQTVHPVTRAADGSWTVTTDDIRSPGGWKVTVTVLRNGLAPVTDVHDWGVAGAGTGSKAVVSSAPVKPAATVLAGVAAVAGLIVLAVWYARRRRPAESTGDDGPGGPDGPEGPDEPDGSDGVGMLAESKDAPALVP</sequence>
<organism evidence="13 14">
    <name type="scientific">Planosporangium thailandense</name>
    <dbReference type="NCBI Taxonomy" id="765197"/>
    <lineage>
        <taxon>Bacteria</taxon>
        <taxon>Bacillati</taxon>
        <taxon>Actinomycetota</taxon>
        <taxon>Actinomycetes</taxon>
        <taxon>Micromonosporales</taxon>
        <taxon>Micromonosporaceae</taxon>
        <taxon>Planosporangium</taxon>
    </lineage>
</organism>
<evidence type="ECO:0000256" key="10">
    <source>
        <dbReference type="SAM" id="Phobius"/>
    </source>
</evidence>
<reference evidence="13 14" key="1">
    <citation type="submission" date="2020-03" db="EMBL/GenBank/DDBJ databases">
        <title>WGS of the type strain of Planosporangium spp.</title>
        <authorList>
            <person name="Thawai C."/>
        </authorList>
    </citation>
    <scope>NUCLEOTIDE SEQUENCE [LARGE SCALE GENOMIC DNA]</scope>
    <source>
        <strain evidence="13 14">TBRC 5610</strain>
    </source>
</reference>
<evidence type="ECO:0000259" key="12">
    <source>
        <dbReference type="Pfam" id="PF05425"/>
    </source>
</evidence>
<feature type="transmembrane region" description="Helical" evidence="10">
    <location>
        <begin position="164"/>
        <end position="182"/>
    </location>
</feature>
<keyword evidence="8 10" id="KW-0472">Membrane</keyword>
<evidence type="ECO:0000256" key="6">
    <source>
        <dbReference type="ARBA" id="ARBA00022989"/>
    </source>
</evidence>
<evidence type="ECO:0000256" key="4">
    <source>
        <dbReference type="ARBA" id="ARBA00022723"/>
    </source>
</evidence>
<feature type="transmembrane region" description="Helical" evidence="10">
    <location>
        <begin position="269"/>
        <end position="289"/>
    </location>
</feature>
<evidence type="ECO:0000256" key="3">
    <source>
        <dbReference type="ARBA" id="ARBA00022692"/>
    </source>
</evidence>
<dbReference type="EMBL" id="JAATVY010000037">
    <property type="protein sequence ID" value="NJC73802.1"/>
    <property type="molecule type" value="Genomic_DNA"/>
</dbReference>
<evidence type="ECO:0000256" key="1">
    <source>
        <dbReference type="ARBA" id="ARBA00004651"/>
    </source>
</evidence>
<feature type="region of interest" description="Disordered" evidence="9">
    <location>
        <begin position="597"/>
        <end position="639"/>
    </location>
</feature>
<evidence type="ECO:0000313" key="14">
    <source>
        <dbReference type="Proteomes" id="UP000722989"/>
    </source>
</evidence>